<protein>
    <submittedName>
        <fullName evidence="1">Uncharacterized protein</fullName>
    </submittedName>
</protein>
<dbReference type="KEGG" id="vg:13827577"/>
<dbReference type="EMBL" id="JX182372">
    <property type="protein sequence ID" value="AFU62223.1"/>
    <property type="molecule type" value="Genomic_DNA"/>
</dbReference>
<organism evidence="1 2">
    <name type="scientific">Streptomyces phage TG1</name>
    <dbReference type="NCBI Taxonomy" id="2927987"/>
    <lineage>
        <taxon>Viruses</taxon>
        <taxon>Duplodnaviria</taxon>
        <taxon>Heunggongvirae</taxon>
        <taxon>Uroviricota</taxon>
        <taxon>Caudoviricetes</taxon>
        <taxon>Colingsworthviridae</taxon>
        <taxon>Tigunavirus</taxon>
        <taxon>Tigunavirus TG1</taxon>
    </lineage>
</organism>
<sequence length="59" mass="6281">MFVSLDAAPALGDVRTAKPGDVVHLVPGVDQRADWGRYLDALSVAITRGASVVWVRYAA</sequence>
<dbReference type="Proteomes" id="UP000008669">
    <property type="component" value="Segment"/>
</dbReference>
<reference evidence="1 2" key="1">
    <citation type="submission" date="2012-06" db="EMBL/GenBank/DDBJ databases">
        <authorList>
            <person name="Smith M.C.M."/>
            <person name="Hendrix R."/>
            <person name="Hatfull G.F."/>
        </authorList>
    </citation>
    <scope>NUCLEOTIDE SEQUENCE [LARGE SCALE GENOMIC DNA]</scope>
</reference>
<keyword evidence="2" id="KW-1185">Reference proteome</keyword>
<evidence type="ECO:0000313" key="2">
    <source>
        <dbReference type="Proteomes" id="UP000008669"/>
    </source>
</evidence>
<accession>K4HZ47</accession>
<gene>
    <name evidence="1" type="ORF">TG1_28</name>
</gene>
<evidence type="ECO:0000313" key="1">
    <source>
        <dbReference type="EMBL" id="AFU62223.1"/>
    </source>
</evidence>
<name>K4HZ47_9CAUD</name>
<proteinExistence type="predicted"/>